<organism evidence="1 2">
    <name type="scientific">Trifolium pratense</name>
    <name type="common">Red clover</name>
    <dbReference type="NCBI Taxonomy" id="57577"/>
    <lineage>
        <taxon>Eukaryota</taxon>
        <taxon>Viridiplantae</taxon>
        <taxon>Streptophyta</taxon>
        <taxon>Embryophyta</taxon>
        <taxon>Tracheophyta</taxon>
        <taxon>Spermatophyta</taxon>
        <taxon>Magnoliopsida</taxon>
        <taxon>eudicotyledons</taxon>
        <taxon>Gunneridae</taxon>
        <taxon>Pentapetalae</taxon>
        <taxon>rosids</taxon>
        <taxon>fabids</taxon>
        <taxon>Fabales</taxon>
        <taxon>Fabaceae</taxon>
        <taxon>Papilionoideae</taxon>
        <taxon>50 kb inversion clade</taxon>
        <taxon>NPAAA clade</taxon>
        <taxon>Hologalegina</taxon>
        <taxon>IRL clade</taxon>
        <taxon>Trifolieae</taxon>
        <taxon>Trifolium</taxon>
    </lineage>
</organism>
<evidence type="ECO:0000313" key="1">
    <source>
        <dbReference type="EMBL" id="CAJ2675466.1"/>
    </source>
</evidence>
<sequence length="395" mass="43958">MRADDIPESINWIEQGAVTSIKEKNRSSWAFATFATLESAWQIKTGNLISLSAQFLIDCDTENKGCYKVLCNELQDSFESYLIRNYADNSVTSTKYTVASFSVVFLKPMSLQHNYTTVTFLVKMIIRIRLMNRRNDFILLAEFRGFQVIPPNDEQQLLQAVVQQPVKVTNIIKEDISSEIFSSKIAVFNMSADAIPESVNWIENGAVTYVKDQTPYCGSCWAFAIIATLESVWQIKTGNLISLSAQFLIDCNTENQGCLGGIQQECCTDVTPVAGFRDYRSILPNDEQQVLQVVVQQPVKVSIAIPNPNVTREFHDFKGGEVYSGACGVNGTNHAVVIVGYGVSDEGTKYWLIKNSWGRFWGESGYFRLIRGTGTPGGHCGVHSQPAFYPVIPGT</sequence>
<evidence type="ECO:0000313" key="2">
    <source>
        <dbReference type="Proteomes" id="UP001177021"/>
    </source>
</evidence>
<proteinExistence type="predicted"/>
<gene>
    <name evidence="1" type="ORF">MILVUS5_LOCUS38486</name>
</gene>
<reference evidence="1" key="1">
    <citation type="submission" date="2023-10" db="EMBL/GenBank/DDBJ databases">
        <authorList>
            <person name="Rodriguez Cubillos JULIANA M."/>
            <person name="De Vega J."/>
        </authorList>
    </citation>
    <scope>NUCLEOTIDE SEQUENCE</scope>
</reference>
<accession>A0ACB0M4F3</accession>
<comment type="caution">
    <text evidence="1">The sequence shown here is derived from an EMBL/GenBank/DDBJ whole genome shotgun (WGS) entry which is preliminary data.</text>
</comment>
<dbReference type="EMBL" id="CASHSV030000716">
    <property type="protein sequence ID" value="CAJ2675466.1"/>
    <property type="molecule type" value="Genomic_DNA"/>
</dbReference>
<keyword evidence="2" id="KW-1185">Reference proteome</keyword>
<protein>
    <submittedName>
        <fullName evidence="1">Uncharacterized protein</fullName>
    </submittedName>
</protein>
<name>A0ACB0M4F3_TRIPR</name>
<dbReference type="Proteomes" id="UP001177021">
    <property type="component" value="Unassembled WGS sequence"/>
</dbReference>